<gene>
    <name evidence="1" type="ORF">HK107_11705</name>
</gene>
<comment type="caution">
    <text evidence="1">The sequence shown here is derived from an EMBL/GenBank/DDBJ whole genome shotgun (WGS) entry which is preliminary data.</text>
</comment>
<sequence>MIGELRDEIEILRPHRIVDEGGGYSFGYQSLGTVAARAERKRAARDRTFGAEQLRSRKSFLIRSRDDLIFEMRIVERGQTYRITDIQDQDQTGRFALIEGEEIMQ</sequence>
<dbReference type="InterPro" id="IPR038666">
    <property type="entry name" value="SSP1_head-tail_sf"/>
</dbReference>
<dbReference type="Proteomes" id="UP000536835">
    <property type="component" value="Unassembled WGS sequence"/>
</dbReference>
<protein>
    <submittedName>
        <fullName evidence="1">Head-tail adaptor protein</fullName>
    </submittedName>
</protein>
<proteinExistence type="predicted"/>
<dbReference type="Gene3D" id="2.40.10.270">
    <property type="entry name" value="Bacteriophage SPP1 head-tail adaptor protein"/>
    <property type="match status" value="1"/>
</dbReference>
<evidence type="ECO:0000313" key="1">
    <source>
        <dbReference type="EMBL" id="NNU16985.1"/>
    </source>
</evidence>
<dbReference type="RefSeq" id="WP_173199973.1">
    <property type="nucleotide sequence ID" value="NZ_JABFCX010000003.1"/>
</dbReference>
<organism evidence="1 2">
    <name type="scientific">Parvularcula mediterranea</name>
    <dbReference type="NCBI Taxonomy" id="2732508"/>
    <lineage>
        <taxon>Bacteria</taxon>
        <taxon>Pseudomonadati</taxon>
        <taxon>Pseudomonadota</taxon>
        <taxon>Alphaproteobacteria</taxon>
        <taxon>Parvularculales</taxon>
        <taxon>Parvularculaceae</taxon>
        <taxon>Parvularcula</taxon>
    </lineage>
</organism>
<reference evidence="1 2" key="1">
    <citation type="submission" date="2020-05" db="EMBL/GenBank/DDBJ databases">
        <title>Parvularcula mediterraneae sp. nov., isolated from polypropylene straw from shallow seawater of the seashore of Laganas in Zakynthos island, Greece.</title>
        <authorList>
            <person name="Szabo I."/>
            <person name="Al-Omari J."/>
            <person name="Rado J."/>
            <person name="Szerdahelyi G.S."/>
        </authorList>
    </citation>
    <scope>NUCLEOTIDE SEQUENCE [LARGE SCALE GENOMIC DNA]</scope>
    <source>
        <strain evidence="1 2">ZS-1/3</strain>
    </source>
</reference>
<dbReference type="AlphaFoldDB" id="A0A7Y3W5P6"/>
<dbReference type="EMBL" id="JABFCX010000003">
    <property type="protein sequence ID" value="NNU16985.1"/>
    <property type="molecule type" value="Genomic_DNA"/>
</dbReference>
<dbReference type="InterPro" id="IPR008767">
    <property type="entry name" value="Phage_SPP1_head-tail_adaptor"/>
</dbReference>
<accession>A0A7Y3W5P6</accession>
<keyword evidence="2" id="KW-1185">Reference proteome</keyword>
<name>A0A7Y3W5P6_9PROT</name>
<evidence type="ECO:0000313" key="2">
    <source>
        <dbReference type="Proteomes" id="UP000536835"/>
    </source>
</evidence>
<dbReference type="Pfam" id="PF05521">
    <property type="entry name" value="Phage_HCP"/>
    <property type="match status" value="1"/>
</dbReference>